<dbReference type="KEGG" id="gaw:V144x_14430"/>
<dbReference type="Proteomes" id="UP000318704">
    <property type="component" value="Chromosome"/>
</dbReference>
<protein>
    <recommendedName>
        <fullName evidence="1">Peptidase C45 hydrolase domain-containing protein</fullName>
    </recommendedName>
</protein>
<feature type="domain" description="Peptidase C45 hydrolase" evidence="1">
    <location>
        <begin position="45"/>
        <end position="221"/>
    </location>
</feature>
<evidence type="ECO:0000259" key="1">
    <source>
        <dbReference type="Pfam" id="PF03417"/>
    </source>
</evidence>
<sequence length="433" mass="47456">MHANGSHFIRILFAATLAFQLIPKTTVACTTAVISSKATVDGRPLLWKNRDTSNIHNEVVLFKEGTLHAIGVVNAGSRKSIYMGVNEAGFCIENSLSKDLRDSDKTKGDTNGRFMKRALETCKTVADFKKLLEQTNQTGRRTAANFGVIDAEGGAALFETGPKTYTMFDANDPTDAPNGYIVRSNFSTTAQELPTNPTKKQLASIYSANRYIQACSRFESQKNSGITLNYVIRNLTRDLSTKNGKPYPGSVNGVDKPLPATISTKNTISRATTVSAVVFQGIKPGEKPELTTMWTILGNPSFSVAVPCWVNVMEVADPLTGSKGGELGEIAITLRSWSKTADGKKINTEYLPGIWNDLWPQEDHILKLTSQAQEKWRKQGVSDHALTCFHKKMTMLAMKAMQQELREMKQAALSLPAPAPPRFAPVKKTIIVP</sequence>
<proteinExistence type="predicted"/>
<reference evidence="2 3" key="1">
    <citation type="submission" date="2019-03" db="EMBL/GenBank/DDBJ databases">
        <title>Deep-cultivation of Planctomycetes and their phenomic and genomic characterization uncovers novel biology.</title>
        <authorList>
            <person name="Wiegand S."/>
            <person name="Jogler M."/>
            <person name="Boedeker C."/>
            <person name="Pinto D."/>
            <person name="Vollmers J."/>
            <person name="Rivas-Marin E."/>
            <person name="Kohn T."/>
            <person name="Peeters S.H."/>
            <person name="Heuer A."/>
            <person name="Rast P."/>
            <person name="Oberbeckmann S."/>
            <person name="Bunk B."/>
            <person name="Jeske O."/>
            <person name="Meyerdierks A."/>
            <person name="Storesund J.E."/>
            <person name="Kallscheuer N."/>
            <person name="Luecker S."/>
            <person name="Lage O.M."/>
            <person name="Pohl T."/>
            <person name="Merkel B.J."/>
            <person name="Hornburger P."/>
            <person name="Mueller R.-W."/>
            <person name="Bruemmer F."/>
            <person name="Labrenz M."/>
            <person name="Spormann A.M."/>
            <person name="Op den Camp H."/>
            <person name="Overmann J."/>
            <person name="Amann R."/>
            <person name="Jetten M.S.M."/>
            <person name="Mascher T."/>
            <person name="Medema M.H."/>
            <person name="Devos D.P."/>
            <person name="Kaster A.-K."/>
            <person name="Ovreas L."/>
            <person name="Rohde M."/>
            <person name="Galperin M.Y."/>
            <person name="Jogler C."/>
        </authorList>
    </citation>
    <scope>NUCLEOTIDE SEQUENCE [LARGE SCALE GENOMIC DNA]</scope>
    <source>
        <strain evidence="2 3">V144</strain>
    </source>
</reference>
<evidence type="ECO:0000313" key="2">
    <source>
        <dbReference type="EMBL" id="QDT95991.1"/>
    </source>
</evidence>
<accession>A0A517VSK3</accession>
<dbReference type="Gene3D" id="3.60.60.10">
    <property type="entry name" value="Penicillin V Acylase, Chain A"/>
    <property type="match status" value="1"/>
</dbReference>
<dbReference type="Pfam" id="PF03417">
    <property type="entry name" value="AAT"/>
    <property type="match status" value="1"/>
</dbReference>
<organism evidence="2 3">
    <name type="scientific">Gimesia aquarii</name>
    <dbReference type="NCBI Taxonomy" id="2527964"/>
    <lineage>
        <taxon>Bacteria</taxon>
        <taxon>Pseudomonadati</taxon>
        <taxon>Planctomycetota</taxon>
        <taxon>Planctomycetia</taxon>
        <taxon>Planctomycetales</taxon>
        <taxon>Planctomycetaceae</taxon>
        <taxon>Gimesia</taxon>
    </lineage>
</organism>
<dbReference type="EMBL" id="CP037920">
    <property type="protein sequence ID" value="QDT95991.1"/>
    <property type="molecule type" value="Genomic_DNA"/>
</dbReference>
<dbReference type="InterPro" id="IPR005079">
    <property type="entry name" value="Peptidase_C45_hydrolase"/>
</dbReference>
<gene>
    <name evidence="2" type="ORF">V144x_14430</name>
</gene>
<evidence type="ECO:0000313" key="3">
    <source>
        <dbReference type="Proteomes" id="UP000318704"/>
    </source>
</evidence>
<dbReference type="RefSeq" id="WP_144983375.1">
    <property type="nucleotide sequence ID" value="NZ_CP037920.1"/>
</dbReference>
<name>A0A517VSK3_9PLAN</name>
<dbReference type="AlphaFoldDB" id="A0A517VSK3"/>